<dbReference type="CDD" id="cd04617">
    <property type="entry name" value="CBS_pair_CcpN"/>
    <property type="match status" value="1"/>
</dbReference>
<dbReference type="SMART" id="SM00116">
    <property type="entry name" value="CBS"/>
    <property type="match status" value="2"/>
</dbReference>
<dbReference type="EMBL" id="LRQT01000013">
    <property type="protein sequence ID" value="KXA65043.1"/>
    <property type="molecule type" value="Genomic_DNA"/>
</dbReference>
<dbReference type="SUPFAM" id="SSF46785">
    <property type="entry name" value="Winged helix' DNA-binding domain"/>
    <property type="match status" value="1"/>
</dbReference>
<dbReference type="InterPro" id="IPR046342">
    <property type="entry name" value="CBS_dom_sf"/>
</dbReference>
<dbReference type="PIRSF" id="PIRSF026546">
    <property type="entry name" value="UCP026546_CBS_YqzB"/>
    <property type="match status" value="1"/>
</dbReference>
<proteinExistence type="predicted"/>
<dbReference type="Proteomes" id="UP000070226">
    <property type="component" value="Unassembled WGS sequence"/>
</dbReference>
<sequence>MKGGTGVKLSKRQEAIAHIVREKGPVTGSAIAEHLDVTRSALRSDLAVLTMIGVLEARPNVGYYYVGLSPKDQTAEILRSYSVHDVLSQAVIVSPETNLYDTIVTIFTEDVGTILVCEGSYLQGVVSRKDLLRASIGQTDAHTMPISMIMTPVSKVITVEPSDSLAVAAQKMIDYEVDCLPVIVREDDESQDSPKKRLKVVGRVSKTTVTKAFLECSTQEV</sequence>
<protein>
    <submittedName>
        <fullName evidence="4">Putative transcriptional repressor CcpN</fullName>
    </submittedName>
</protein>
<dbReference type="PATRIC" id="fig|39777.7.peg.545"/>
<accession>A0A133S5S7</accession>
<dbReference type="AlphaFoldDB" id="A0A133S5S7"/>
<dbReference type="PROSITE" id="PS51371">
    <property type="entry name" value="CBS"/>
    <property type="match status" value="1"/>
</dbReference>
<comment type="caution">
    <text evidence="4">The sequence shown here is derived from an EMBL/GenBank/DDBJ whole genome shotgun (WGS) entry which is preliminary data.</text>
</comment>
<evidence type="ECO:0000313" key="4">
    <source>
        <dbReference type="EMBL" id="KXA65043.1"/>
    </source>
</evidence>
<evidence type="ECO:0000256" key="1">
    <source>
        <dbReference type="ARBA" id="ARBA00023122"/>
    </source>
</evidence>
<evidence type="ECO:0000256" key="2">
    <source>
        <dbReference type="PROSITE-ProRule" id="PRU00703"/>
    </source>
</evidence>
<dbReference type="InterPro" id="IPR013196">
    <property type="entry name" value="HTH_11"/>
</dbReference>
<dbReference type="PANTHER" id="PTHR43080:SF2">
    <property type="entry name" value="CBS DOMAIN-CONTAINING PROTEIN"/>
    <property type="match status" value="1"/>
</dbReference>
<dbReference type="InterPro" id="IPR036390">
    <property type="entry name" value="WH_DNA-bd_sf"/>
</dbReference>
<evidence type="ECO:0000259" key="3">
    <source>
        <dbReference type="PROSITE" id="PS51371"/>
    </source>
</evidence>
<organism evidence="4">
    <name type="scientific">Veillonella atypica</name>
    <dbReference type="NCBI Taxonomy" id="39777"/>
    <lineage>
        <taxon>Bacteria</taxon>
        <taxon>Bacillati</taxon>
        <taxon>Bacillota</taxon>
        <taxon>Negativicutes</taxon>
        <taxon>Veillonellales</taxon>
        <taxon>Veillonellaceae</taxon>
        <taxon>Veillonella</taxon>
    </lineage>
</organism>
<dbReference type="Pfam" id="PF08279">
    <property type="entry name" value="HTH_11"/>
    <property type="match status" value="1"/>
</dbReference>
<dbReference type="STRING" id="39777.B7L28_05195"/>
<reference evidence="4 5" key="1">
    <citation type="submission" date="2016-01" db="EMBL/GenBank/DDBJ databases">
        <authorList>
            <person name="Oliw E.H."/>
        </authorList>
    </citation>
    <scope>NUCLEOTIDE SEQUENCE [LARGE SCALE GENOMIC DNA]</scope>
    <source>
        <strain evidence="4 5">CMW7756B</strain>
    </source>
</reference>
<dbReference type="SUPFAM" id="SSF54631">
    <property type="entry name" value="CBS-domain pair"/>
    <property type="match status" value="1"/>
</dbReference>
<feature type="domain" description="CBS" evidence="3">
    <location>
        <begin position="150"/>
        <end position="220"/>
    </location>
</feature>
<dbReference type="Gene3D" id="1.10.10.10">
    <property type="entry name" value="Winged helix-like DNA-binding domain superfamily/Winged helix DNA-binding domain"/>
    <property type="match status" value="1"/>
</dbReference>
<dbReference type="InterPro" id="IPR036388">
    <property type="entry name" value="WH-like_DNA-bd_sf"/>
</dbReference>
<dbReference type="InterPro" id="IPR051257">
    <property type="entry name" value="Diverse_CBS-Domain"/>
</dbReference>
<dbReference type="Pfam" id="PF00571">
    <property type="entry name" value="CBS"/>
    <property type="match status" value="2"/>
</dbReference>
<dbReference type="PANTHER" id="PTHR43080">
    <property type="entry name" value="CBS DOMAIN-CONTAINING PROTEIN CBSX3, MITOCHONDRIAL"/>
    <property type="match status" value="1"/>
</dbReference>
<name>A0A133S5S7_9FIRM</name>
<evidence type="ECO:0000313" key="5">
    <source>
        <dbReference type="Proteomes" id="UP000070226"/>
    </source>
</evidence>
<gene>
    <name evidence="4" type="ORF">HMPREF3233_00556</name>
</gene>
<dbReference type="InterPro" id="IPR000644">
    <property type="entry name" value="CBS_dom"/>
</dbReference>
<keyword evidence="1 2" id="KW-0129">CBS domain</keyword>
<dbReference type="Gene3D" id="3.10.580.10">
    <property type="entry name" value="CBS-domain"/>
    <property type="match status" value="1"/>
</dbReference>
<dbReference type="InterPro" id="IPR016842">
    <property type="entry name" value="UCP026546_HTH-CBS"/>
</dbReference>